<accession>A0A9N9V0H9</accession>
<dbReference type="AlphaFoldDB" id="A0A9N9V0H9"/>
<dbReference type="InterPro" id="IPR021047">
    <property type="entry name" value="Mannosyltransferase_CMT1"/>
</dbReference>
<dbReference type="OrthoDB" id="262547at2759"/>
<sequence length="432" mass="47844">MLLRPSSVSRRLRRPSSLLRFCAGLALAALVLDTLFLTSQLPLSHRSSSRRMPRNPHSLNQTVFIASVHQNSAPRLHATWSDAVVQLIGLLGPDNVYFSAAEHASSDGTIPELVQLEQRLNDLQVGNTIHLGRTAWDLEDEANGQPPPGAEAGWLWHPKHQRWALRRVPIDAQARNHALLPLRELLLEQGRSFDRVLWLDDNIVFRPEDVVSLLETRDGDYAAVCSAAQAGPSTHRLNALTLRDDDGHLPVSTHWPWLSASTSRSAAWAGSPIPVRSCWGGIVAFDAQPFYDPDSPLRFRSVSDEVAALHLEASERCLIHADNPLASSRGIWVEPSIRTALDCKEGCWKVARPLSPDTWLTAMRGVWSNRLGTWRGPRSGAETNSELPRVRDWAAARGDPRIGGDGAVSCLMDEMQIIKRTKWTFKLSNAGS</sequence>
<keyword evidence="2" id="KW-1185">Reference proteome</keyword>
<organism evidence="1 2">
    <name type="scientific">Clonostachys rhizophaga</name>
    <dbReference type="NCBI Taxonomy" id="160324"/>
    <lineage>
        <taxon>Eukaryota</taxon>
        <taxon>Fungi</taxon>
        <taxon>Dikarya</taxon>
        <taxon>Ascomycota</taxon>
        <taxon>Pezizomycotina</taxon>
        <taxon>Sordariomycetes</taxon>
        <taxon>Hypocreomycetidae</taxon>
        <taxon>Hypocreales</taxon>
        <taxon>Bionectriaceae</taxon>
        <taxon>Clonostachys</taxon>
    </lineage>
</organism>
<dbReference type="EMBL" id="CABFNQ020000461">
    <property type="protein sequence ID" value="CAH0016335.1"/>
    <property type="molecule type" value="Genomic_DNA"/>
</dbReference>
<name>A0A9N9V0H9_9HYPO</name>
<comment type="caution">
    <text evidence="1">The sequence shown here is derived from an EMBL/GenBank/DDBJ whole genome shotgun (WGS) entry which is preliminary data.</text>
</comment>
<evidence type="ECO:0000313" key="1">
    <source>
        <dbReference type="EMBL" id="CAH0016335.1"/>
    </source>
</evidence>
<dbReference type="PANTHER" id="PTHR34144:SF7">
    <property type="entry name" value="EXPORT PROTEIN (CAP59), PUTATIVE (AFU_ORTHOLOGUE AFUA_7G05020)-RELATED"/>
    <property type="match status" value="1"/>
</dbReference>
<dbReference type="Proteomes" id="UP000696573">
    <property type="component" value="Unassembled WGS sequence"/>
</dbReference>
<proteinExistence type="predicted"/>
<dbReference type="PANTHER" id="PTHR34144">
    <property type="entry name" value="CHROMOSOME 8, WHOLE GENOME SHOTGUN SEQUENCE"/>
    <property type="match status" value="1"/>
</dbReference>
<gene>
    <name evidence="1" type="ORF">CRHIZ90672A_00007517</name>
</gene>
<protein>
    <submittedName>
        <fullName evidence="1">Uncharacterized protein</fullName>
    </submittedName>
</protein>
<evidence type="ECO:0000313" key="2">
    <source>
        <dbReference type="Proteomes" id="UP000696573"/>
    </source>
</evidence>
<reference evidence="1" key="1">
    <citation type="submission" date="2021-10" db="EMBL/GenBank/DDBJ databases">
        <authorList>
            <person name="Piombo E."/>
        </authorList>
    </citation>
    <scope>NUCLEOTIDE SEQUENCE</scope>
</reference>
<dbReference type="Pfam" id="PF11735">
    <property type="entry name" value="CAP59_mtransfer"/>
    <property type="match status" value="1"/>
</dbReference>